<evidence type="ECO:0000256" key="1">
    <source>
        <dbReference type="ARBA" id="ARBA00009213"/>
    </source>
</evidence>
<keyword evidence="2 4" id="KW-0808">Transferase</keyword>
<dbReference type="KEGG" id="lse:F1C12_16435"/>
<reference evidence="7" key="1">
    <citation type="submission" date="2019-09" db="EMBL/GenBank/DDBJ databases">
        <title>Antimicrobial potential of Antarctic Bacteria.</title>
        <authorList>
            <person name="Benaud N."/>
            <person name="Edwards R.J."/>
            <person name="Ferrari B.C."/>
        </authorList>
    </citation>
    <scope>NUCLEOTIDE SEQUENCE [LARGE SCALE GENOMIC DNA]</scope>
    <source>
        <strain evidence="7">INR9</strain>
    </source>
</reference>
<dbReference type="CDD" id="cd04301">
    <property type="entry name" value="NAT_SF"/>
    <property type="match status" value="1"/>
</dbReference>
<evidence type="ECO:0000259" key="5">
    <source>
        <dbReference type="PROSITE" id="PS51186"/>
    </source>
</evidence>
<proteinExistence type="inferred from homology"/>
<dbReference type="SUPFAM" id="SSF55718">
    <property type="entry name" value="SCP-like"/>
    <property type="match status" value="1"/>
</dbReference>
<sequence length="427" mass="46214">MTQTHLTAPLDARSAADLAGAGLRLALVDLTDTAALDAWIVADFRGFHGRRPSEEVLEEARGNFGGRRTTAVYDEGVSTPVGTVNSWVAPLTVPGGGALDTWAISSVTVAPTHRRRGVATALLGAELRTAHALGVPAAILTVSESTIYGRWGFGPATFVTGWSVDAKRVRWTGAPTPGRLAFTTPDEYRETGRAVLAEAMASRHGEIGLEPYLADRLLGPLKGDDDAARYLLVRYDSPEGRPEGFVSYVVRGGEEDFSRHVVEVNYLAAATDAALTALWRYLLELDLVAEVKAWTRGVDEPVQLLVQDIRGARITSVQDHLWVRILDVPATLTARRYESDGDLVLEVTDELGFASGRYRLIVEDGEARVESTTDTPDVTLPVESLGSVYLGHDLSRGLALAGRIQGDAEALDRLFRTTVPPRLSTWF</sequence>
<dbReference type="PANTHER" id="PTHR37817:SF1">
    <property type="entry name" value="N-ACETYLTRANSFERASE EIS"/>
    <property type="match status" value="1"/>
</dbReference>
<evidence type="ECO:0000313" key="7">
    <source>
        <dbReference type="Proteomes" id="UP000515511"/>
    </source>
</evidence>
<evidence type="ECO:0000256" key="3">
    <source>
        <dbReference type="ARBA" id="ARBA00023315"/>
    </source>
</evidence>
<dbReference type="InterPro" id="IPR000182">
    <property type="entry name" value="GNAT_dom"/>
</dbReference>
<dbReference type="GO" id="GO:0030649">
    <property type="term" value="P:aminoglycoside antibiotic catabolic process"/>
    <property type="evidence" value="ECO:0007669"/>
    <property type="project" value="TreeGrafter"/>
</dbReference>
<gene>
    <name evidence="6" type="ORF">F1C12_16435</name>
</gene>
<feature type="binding site" evidence="4">
    <location>
        <begin position="143"/>
        <end position="144"/>
    </location>
    <ligand>
        <name>acetyl-CoA</name>
        <dbReference type="ChEBI" id="CHEBI:57288"/>
    </ligand>
</feature>
<comment type="similarity">
    <text evidence="1 4">Belongs to the acetyltransferase Eis family.</text>
</comment>
<dbReference type="Pfam" id="PF13530">
    <property type="entry name" value="SCP2_2"/>
    <property type="match status" value="1"/>
</dbReference>
<evidence type="ECO:0000313" key="6">
    <source>
        <dbReference type="EMBL" id="QNE36542.1"/>
    </source>
</evidence>
<dbReference type="Gene3D" id="3.40.630.30">
    <property type="match status" value="2"/>
</dbReference>
<dbReference type="Proteomes" id="UP000515511">
    <property type="component" value="Chromosome"/>
</dbReference>
<dbReference type="Pfam" id="PF13527">
    <property type="entry name" value="Acetyltransf_9"/>
    <property type="match status" value="1"/>
</dbReference>
<feature type="active site" description="Proton acceptor; via carboxylate" evidence="4">
    <location>
        <position position="427"/>
    </location>
</feature>
<dbReference type="AlphaFoldDB" id="A0A7G6YDH7"/>
<dbReference type="InterPro" id="IPR025559">
    <property type="entry name" value="Eis_dom"/>
</dbReference>
<dbReference type="InterPro" id="IPR051554">
    <property type="entry name" value="Acetyltransferase_Eis"/>
</dbReference>
<dbReference type="Gene3D" id="3.30.1050.10">
    <property type="entry name" value="SCP2 sterol-binding domain"/>
    <property type="match status" value="1"/>
</dbReference>
<dbReference type="EMBL" id="CP043641">
    <property type="protein sequence ID" value="QNE36542.1"/>
    <property type="molecule type" value="Genomic_DNA"/>
</dbReference>
<feature type="active site" description="Proton donor" evidence="4">
    <location>
        <position position="148"/>
    </location>
</feature>
<dbReference type="HAMAP" id="MF_01812">
    <property type="entry name" value="Eis"/>
    <property type="match status" value="1"/>
</dbReference>
<dbReference type="NCBIfam" id="NF002367">
    <property type="entry name" value="PRK01346.1-4"/>
    <property type="match status" value="1"/>
</dbReference>
<dbReference type="PROSITE" id="PS51186">
    <property type="entry name" value="GNAT"/>
    <property type="match status" value="1"/>
</dbReference>
<evidence type="ECO:0000256" key="4">
    <source>
        <dbReference type="HAMAP-Rule" id="MF_01812"/>
    </source>
</evidence>
<dbReference type="SUPFAM" id="SSF55729">
    <property type="entry name" value="Acyl-CoA N-acyltransferases (Nat)"/>
    <property type="match status" value="1"/>
</dbReference>
<comment type="subunit">
    <text evidence="4">Homohexamer; trimer of dimers.</text>
</comment>
<dbReference type="InterPro" id="IPR041380">
    <property type="entry name" value="Acetyltransf_17"/>
</dbReference>
<evidence type="ECO:0000256" key="2">
    <source>
        <dbReference type="ARBA" id="ARBA00022679"/>
    </source>
</evidence>
<dbReference type="InterPro" id="IPR022902">
    <property type="entry name" value="NAcTrfase_Eis"/>
</dbReference>
<dbReference type="GO" id="GO:0034069">
    <property type="term" value="F:aminoglycoside N-acetyltransferase activity"/>
    <property type="evidence" value="ECO:0007669"/>
    <property type="project" value="TreeGrafter"/>
</dbReference>
<keyword evidence="3 4" id="KW-0012">Acyltransferase</keyword>
<feature type="binding site" evidence="4">
    <location>
        <begin position="107"/>
        <end position="109"/>
    </location>
    <ligand>
        <name>acetyl-CoA</name>
        <dbReference type="ChEBI" id="CHEBI:57288"/>
    </ligand>
</feature>
<dbReference type="Pfam" id="PF17668">
    <property type="entry name" value="Acetyltransf_17"/>
    <property type="match status" value="1"/>
</dbReference>
<feature type="domain" description="N-acetyltransferase" evidence="5">
    <location>
        <begin position="23"/>
        <end position="174"/>
    </location>
</feature>
<dbReference type="InterPro" id="IPR036527">
    <property type="entry name" value="SCP2_sterol-bd_dom_sf"/>
</dbReference>
<dbReference type="PANTHER" id="PTHR37817">
    <property type="entry name" value="N-ACETYLTRANSFERASE EIS"/>
    <property type="match status" value="1"/>
</dbReference>
<dbReference type="InterPro" id="IPR016181">
    <property type="entry name" value="Acyl_CoA_acyltransferase"/>
</dbReference>
<accession>A0A7G6YDH7</accession>
<organism evidence="6 7">
    <name type="scientific">Leifsonia shinshuensis</name>
    <dbReference type="NCBI Taxonomy" id="150026"/>
    <lineage>
        <taxon>Bacteria</taxon>
        <taxon>Bacillati</taxon>
        <taxon>Actinomycetota</taxon>
        <taxon>Actinomycetes</taxon>
        <taxon>Micrococcales</taxon>
        <taxon>Microbacteriaceae</taxon>
        <taxon>Leifsonia</taxon>
    </lineage>
</organism>
<protein>
    <submittedName>
        <fullName evidence="6">GNAT family N-acetyltransferase</fullName>
    </submittedName>
</protein>
<feature type="binding site" evidence="4">
    <location>
        <begin position="115"/>
        <end position="120"/>
    </location>
    <ligand>
        <name>acetyl-CoA</name>
        <dbReference type="ChEBI" id="CHEBI:57288"/>
    </ligand>
</feature>
<name>A0A7G6YDH7_9MICO</name>
<dbReference type="RefSeq" id="WP_185275979.1">
    <property type="nucleotide sequence ID" value="NZ_CP043641.1"/>
</dbReference>